<evidence type="ECO:0000313" key="1">
    <source>
        <dbReference type="EMBL" id="NKY41158.1"/>
    </source>
</evidence>
<proteinExistence type="predicted"/>
<sequence>MARSVAPARRSVAAETFDEAAVALRRAARAAVALPGDRDVLLGRDRGGAVEVARDGDVGADALDDEPLHDHDALAGAAAQLVTAMGKGWNLGNQLEANINGVPSETAWG</sequence>
<dbReference type="Gene3D" id="3.20.20.80">
    <property type="entry name" value="Glycosidases"/>
    <property type="match status" value="1"/>
</dbReference>
<comment type="caution">
    <text evidence="1">The sequence shown here is derived from an EMBL/GenBank/DDBJ whole genome shotgun (WGS) entry which is preliminary data.</text>
</comment>
<reference evidence="1 2" key="1">
    <citation type="submission" date="2020-04" db="EMBL/GenBank/DDBJ databases">
        <title>MicrobeNet Type strains.</title>
        <authorList>
            <person name="Nicholson A.C."/>
        </authorList>
    </citation>
    <scope>NUCLEOTIDE SEQUENCE [LARGE SCALE GENOMIC DNA]</scope>
    <source>
        <strain evidence="1 2">ATCC BAA-787</strain>
    </source>
</reference>
<keyword evidence="2" id="KW-1185">Reference proteome</keyword>
<organism evidence="1 2">
    <name type="scientific">Cellulomonas septica</name>
    <dbReference type="NCBI Taxonomy" id="285080"/>
    <lineage>
        <taxon>Bacteria</taxon>
        <taxon>Bacillati</taxon>
        <taxon>Actinomycetota</taxon>
        <taxon>Actinomycetes</taxon>
        <taxon>Micrococcales</taxon>
        <taxon>Cellulomonadaceae</taxon>
        <taxon>Cellulomonas</taxon>
    </lineage>
</organism>
<name>A0ABX1K3M9_9CELL</name>
<feature type="non-terminal residue" evidence="1">
    <location>
        <position position="109"/>
    </location>
</feature>
<protein>
    <submittedName>
        <fullName evidence="1">Uncharacterized protein</fullName>
    </submittedName>
</protein>
<accession>A0ABX1K3M9</accession>
<dbReference type="RefSeq" id="WP_168680355.1">
    <property type="nucleotide sequence ID" value="NZ_JAAXOY010000594.1"/>
</dbReference>
<dbReference type="Proteomes" id="UP000777774">
    <property type="component" value="Unassembled WGS sequence"/>
</dbReference>
<evidence type="ECO:0000313" key="2">
    <source>
        <dbReference type="Proteomes" id="UP000777774"/>
    </source>
</evidence>
<gene>
    <name evidence="1" type="ORF">HGA02_17005</name>
</gene>
<dbReference type="EMBL" id="JAAXOY010000594">
    <property type="protein sequence ID" value="NKY41158.1"/>
    <property type="molecule type" value="Genomic_DNA"/>
</dbReference>